<accession>A0ABR5L948</accession>
<comment type="caution">
    <text evidence="1">The sequence shown here is derived from an EMBL/GenBank/DDBJ whole genome shotgun (WGS) entry which is preliminary data.</text>
</comment>
<organism evidence="1 2">
    <name type="scientific">Pseudomonas savastanoi pv. glycinea</name>
    <name type="common">Pseudomonas syringae pv. glycinea</name>
    <dbReference type="NCBI Taxonomy" id="318"/>
    <lineage>
        <taxon>Bacteria</taxon>
        <taxon>Pseudomonadati</taxon>
        <taxon>Pseudomonadota</taxon>
        <taxon>Gammaproteobacteria</taxon>
        <taxon>Pseudomonadales</taxon>
        <taxon>Pseudomonadaceae</taxon>
        <taxon>Pseudomonas</taxon>
    </lineage>
</organism>
<keyword evidence="2" id="KW-1185">Reference proteome</keyword>
<evidence type="ECO:0000313" key="1">
    <source>
        <dbReference type="EMBL" id="KPC41488.1"/>
    </source>
</evidence>
<sequence>MNGCVCEQQDRNELTLWLLEGCPPGLALSVSRSTYRSDFSKIIDFRVQNAIIFATERFFS</sequence>
<protein>
    <submittedName>
        <fullName evidence="1">Uncharacterized protein</fullName>
    </submittedName>
</protein>
<dbReference type="EMBL" id="LGLO01000082">
    <property type="protein sequence ID" value="KPC41488.1"/>
    <property type="molecule type" value="Genomic_DNA"/>
</dbReference>
<gene>
    <name evidence="1" type="ORF">AC496_3420</name>
</gene>
<dbReference type="Proteomes" id="UP000037836">
    <property type="component" value="Unassembled WGS sequence"/>
</dbReference>
<name>A0ABR5L948_PSESG</name>
<evidence type="ECO:0000313" key="2">
    <source>
        <dbReference type="Proteomes" id="UP000037836"/>
    </source>
</evidence>
<proteinExistence type="predicted"/>
<reference evidence="1 2" key="1">
    <citation type="submission" date="2015-10" db="EMBL/GenBank/DDBJ databases">
        <title>Comparative genomics and high-throughput reverse genetic screens identify a new phytobacterial MAMP and an Arabidopsis receptor required for immune elicitation.</title>
        <authorList>
            <person name="Mott G.A."/>
            <person name="Thakur S."/>
            <person name="Wang P.W."/>
            <person name="Desveaux D."/>
            <person name="Guttman D.S."/>
        </authorList>
    </citation>
    <scope>NUCLEOTIDE SEQUENCE [LARGE SCALE GENOMIC DNA]</scope>
    <source>
        <strain evidence="1 2">BR1</strain>
    </source>
</reference>